<protein>
    <recommendedName>
        <fullName evidence="1">Helix-turn-helix domain-containing protein</fullName>
    </recommendedName>
</protein>
<dbReference type="NCBIfam" id="TIGR01764">
    <property type="entry name" value="excise"/>
    <property type="match status" value="1"/>
</dbReference>
<organism evidence="2">
    <name type="scientific">marine sediment metagenome</name>
    <dbReference type="NCBI Taxonomy" id="412755"/>
    <lineage>
        <taxon>unclassified sequences</taxon>
        <taxon>metagenomes</taxon>
        <taxon>ecological metagenomes</taxon>
    </lineage>
</organism>
<sequence length="67" mass="7693">MPVRINKIKFYLVEEISDILHLSKDSVVKYIHQGRIHAIKIGSSWHISNESLNEFLKTGGVNKVTME</sequence>
<feature type="domain" description="Helix-turn-helix" evidence="1">
    <location>
        <begin position="13"/>
        <end position="58"/>
    </location>
</feature>
<comment type="caution">
    <text evidence="2">The sequence shown here is derived from an EMBL/GenBank/DDBJ whole genome shotgun (WGS) entry which is preliminary data.</text>
</comment>
<dbReference type="AlphaFoldDB" id="X1RNN5"/>
<reference evidence="2" key="1">
    <citation type="journal article" date="2014" name="Front. Microbiol.">
        <title>High frequency of phylogenetically diverse reductive dehalogenase-homologous genes in deep subseafloor sedimentary metagenomes.</title>
        <authorList>
            <person name="Kawai M."/>
            <person name="Futagami T."/>
            <person name="Toyoda A."/>
            <person name="Takaki Y."/>
            <person name="Nishi S."/>
            <person name="Hori S."/>
            <person name="Arai W."/>
            <person name="Tsubouchi T."/>
            <person name="Morono Y."/>
            <person name="Uchiyama I."/>
            <person name="Ito T."/>
            <person name="Fujiyama A."/>
            <person name="Inagaki F."/>
            <person name="Takami H."/>
        </authorList>
    </citation>
    <scope>NUCLEOTIDE SEQUENCE</scope>
    <source>
        <strain evidence="2">Expedition CK06-06</strain>
    </source>
</reference>
<evidence type="ECO:0000259" key="1">
    <source>
        <dbReference type="Pfam" id="PF12728"/>
    </source>
</evidence>
<name>X1RNN5_9ZZZZ</name>
<gene>
    <name evidence="2" type="ORF">S12H4_00354</name>
</gene>
<dbReference type="EMBL" id="BARW01000035">
    <property type="protein sequence ID" value="GAI68571.1"/>
    <property type="molecule type" value="Genomic_DNA"/>
</dbReference>
<accession>X1RNN5</accession>
<dbReference type="GO" id="GO:0003677">
    <property type="term" value="F:DNA binding"/>
    <property type="evidence" value="ECO:0007669"/>
    <property type="project" value="InterPro"/>
</dbReference>
<dbReference type="InterPro" id="IPR041657">
    <property type="entry name" value="HTH_17"/>
</dbReference>
<evidence type="ECO:0000313" key="2">
    <source>
        <dbReference type="EMBL" id="GAI68571.1"/>
    </source>
</evidence>
<proteinExistence type="predicted"/>
<dbReference type="Pfam" id="PF12728">
    <property type="entry name" value="HTH_17"/>
    <property type="match status" value="1"/>
</dbReference>
<dbReference type="InterPro" id="IPR010093">
    <property type="entry name" value="SinI_DNA-bd"/>
</dbReference>